<evidence type="ECO:0000256" key="1">
    <source>
        <dbReference type="ARBA" id="ARBA00004571"/>
    </source>
</evidence>
<dbReference type="InterPro" id="IPR012910">
    <property type="entry name" value="Plug_dom"/>
</dbReference>
<dbReference type="OrthoDB" id="7618183at2"/>
<protein>
    <submittedName>
        <fullName evidence="17">Ligand-gated channel</fullName>
    </submittedName>
    <submittedName>
        <fullName evidence="18">TonB-dependent receptor</fullName>
    </submittedName>
</protein>
<evidence type="ECO:0000256" key="4">
    <source>
        <dbReference type="ARBA" id="ARBA00022496"/>
    </source>
</evidence>
<geneLocation type="plasmid" evidence="17">
    <name>pCME4A9I</name>
</geneLocation>
<keyword evidence="7" id="KW-0406">Ion transport</keyword>
<dbReference type="EMBL" id="CP060053">
    <property type="protein sequence ID" value="QNE07447.1"/>
    <property type="molecule type" value="Genomic_DNA"/>
</dbReference>
<dbReference type="KEGG" id="cman:A9D14_16635"/>
<dbReference type="InterPro" id="IPR039426">
    <property type="entry name" value="TonB-dep_rcpt-like"/>
</dbReference>
<dbReference type="SUPFAM" id="SSF56935">
    <property type="entry name" value="Porins"/>
    <property type="match status" value="1"/>
</dbReference>
<evidence type="ECO:0000256" key="10">
    <source>
        <dbReference type="ARBA" id="ARBA00023237"/>
    </source>
</evidence>
<keyword evidence="2 11" id="KW-0813">Transport</keyword>
<dbReference type="GO" id="GO:0009279">
    <property type="term" value="C:cell outer membrane"/>
    <property type="evidence" value="ECO:0007669"/>
    <property type="project" value="UniProtKB-SubCell"/>
</dbReference>
<keyword evidence="19" id="KW-1185">Reference proteome</keyword>
<evidence type="ECO:0000259" key="15">
    <source>
        <dbReference type="Pfam" id="PF00593"/>
    </source>
</evidence>
<feature type="region of interest" description="Disordered" evidence="13">
    <location>
        <begin position="31"/>
        <end position="50"/>
    </location>
</feature>
<accession>A0A1Z1FGU3</accession>
<dbReference type="EMBL" id="CP019603">
    <property type="protein sequence ID" value="ARU17943.1"/>
    <property type="molecule type" value="Genomic_DNA"/>
</dbReference>
<keyword evidence="17" id="KW-0614">Plasmid</keyword>
<keyword evidence="3 11" id="KW-1134">Transmembrane beta strand</keyword>
<evidence type="ECO:0000256" key="5">
    <source>
        <dbReference type="ARBA" id="ARBA00022692"/>
    </source>
</evidence>
<keyword evidence="4" id="KW-0410">Iron transport</keyword>
<feature type="chain" id="PRO_5036030726" evidence="14">
    <location>
        <begin position="26"/>
        <end position="834"/>
    </location>
</feature>
<sequence>MTIRKYGLLAATSLAGVMLAQPAAAQTQTLDANDGEVEQPLPSANPPERGGLTEIVVTARKREESVQDVPVAVTAISEQVIQNRDITSVEKIAAIAPQFNVGRASNGSGAQLTLRGIGSSSTSIGIEQSVAVVVDGAYYGQGRVINEGFFDLGRVEVLKGPQALFFGKNATAGVISITTKDPGSEPEFIVRGGYEFQAEQYKIEAIASYPLTDRLGIRLAGRYTNMQGGYYTNRAEPFDYTTVDFADLAAGGAGNPETFTAQPAPREQPGEEEFLGRATLKFEPTDRLTMTLKGNYDINTANNNSWNYAAYRCGLDSGLSQLTGQPCERDFVNYQNNLPAEIAEDFPVAKDDGSLFNRYESASGTLNIVYQADQLQITSVSNYQWTNNKWACACDFQSGPGSNWATEDSSWDAWSQELRLLTQLDGPINVMIGGLYQNTRRDFDQYIILGNIRNSAAPPGFEYVGTSKTSYTDGETFAVFGQVTLALTDTIELAGGARYTDETKDSFFVQPYNNPALTGIFRPADAADGLGVINASQHFQDISPEASLTWQPTPDLLLYGAYKTAYKSGGFSNGGINSQFSPDPVGDLTFDPETAEGFEAGIKSTILDNQLRLNLIAFTYDYNDLQVDFFNSPIFAFQTLTADARTRGVEVEFEFAPYAVQGLNVYGSINYTDAEYTDFPAGPCYAGQTPTAGCTPISAIAARQDLTGTELSVAPDWTGNLGVSYDRDIGTDYKIGFNIDSKYSDSYNPSGFGNPLAWQGSYVTLDAGVRFGAADDNWQIAVIGKNLTNEFYVTGVVDGPSTGGGTGTPGGFPADQLGFGNLPRTVQVEVTKRF</sequence>
<evidence type="ECO:0000313" key="20">
    <source>
        <dbReference type="Proteomes" id="UP000515297"/>
    </source>
</evidence>
<keyword evidence="8 12" id="KW-0798">TonB box</keyword>
<feature type="domain" description="TonB-dependent receptor plug" evidence="16">
    <location>
        <begin position="66"/>
        <end position="174"/>
    </location>
</feature>
<dbReference type="Gene3D" id="2.40.170.20">
    <property type="entry name" value="TonB-dependent receptor, beta-barrel domain"/>
    <property type="match status" value="1"/>
</dbReference>
<keyword evidence="10 11" id="KW-0998">Cell outer membrane</keyword>
<evidence type="ECO:0000256" key="13">
    <source>
        <dbReference type="SAM" id="MobiDB-lite"/>
    </source>
</evidence>
<comment type="similarity">
    <text evidence="11 12">Belongs to the TonB-dependent receptor family.</text>
</comment>
<dbReference type="GO" id="GO:0006826">
    <property type="term" value="P:iron ion transport"/>
    <property type="evidence" value="ECO:0007669"/>
    <property type="project" value="UniProtKB-KW"/>
</dbReference>
<evidence type="ECO:0000313" key="18">
    <source>
        <dbReference type="EMBL" id="QNE07447.1"/>
    </source>
</evidence>
<dbReference type="InterPro" id="IPR000531">
    <property type="entry name" value="Beta-barrel_TonB"/>
</dbReference>
<keyword evidence="5 11" id="KW-0812">Transmembrane</keyword>
<dbReference type="Proteomes" id="UP000515297">
    <property type="component" value="Plasmid plas1"/>
</dbReference>
<gene>
    <name evidence="17" type="ORF">A9D14_16635</name>
    <name evidence="18" type="ORF">H4O24_16345</name>
</gene>
<dbReference type="RefSeq" id="WP_066850396.1">
    <property type="nucleotide sequence ID" value="NZ_CP019603.1"/>
</dbReference>
<dbReference type="Pfam" id="PF07715">
    <property type="entry name" value="Plug"/>
    <property type="match status" value="1"/>
</dbReference>
<organism evidence="17 19">
    <name type="scientific">Croceicoccus marinus</name>
    <dbReference type="NCBI Taxonomy" id="450378"/>
    <lineage>
        <taxon>Bacteria</taxon>
        <taxon>Pseudomonadati</taxon>
        <taxon>Pseudomonadota</taxon>
        <taxon>Alphaproteobacteria</taxon>
        <taxon>Sphingomonadales</taxon>
        <taxon>Erythrobacteraceae</taxon>
        <taxon>Croceicoccus</taxon>
    </lineage>
</organism>
<keyword evidence="18" id="KW-0675">Receptor</keyword>
<reference evidence="18 20" key="2">
    <citation type="submission" date="2020-08" db="EMBL/GenBank/DDBJ databases">
        <authorList>
            <person name="Liu G."/>
            <person name="Sun C."/>
        </authorList>
    </citation>
    <scope>NUCLEOTIDE SEQUENCE [LARGE SCALE GENOMIC DNA]</scope>
    <source>
        <strain evidence="18 20">OT19</strain>
        <plasmid evidence="18 20">plas1</plasmid>
    </source>
</reference>
<dbReference type="AlphaFoldDB" id="A0A1Z1FGU3"/>
<dbReference type="Proteomes" id="UP000195807">
    <property type="component" value="Plasmid pCME4A9I"/>
</dbReference>
<evidence type="ECO:0000256" key="7">
    <source>
        <dbReference type="ARBA" id="ARBA00023065"/>
    </source>
</evidence>
<keyword evidence="14" id="KW-0732">Signal</keyword>
<evidence type="ECO:0000313" key="19">
    <source>
        <dbReference type="Proteomes" id="UP000195807"/>
    </source>
</evidence>
<dbReference type="InterPro" id="IPR036942">
    <property type="entry name" value="Beta-barrel_TonB_sf"/>
</dbReference>
<feature type="domain" description="TonB-dependent receptor-like beta-barrel" evidence="15">
    <location>
        <begin position="349"/>
        <end position="787"/>
    </location>
</feature>
<evidence type="ECO:0000256" key="3">
    <source>
        <dbReference type="ARBA" id="ARBA00022452"/>
    </source>
</evidence>
<dbReference type="PANTHER" id="PTHR32552:SF81">
    <property type="entry name" value="TONB-DEPENDENT OUTER MEMBRANE RECEPTOR"/>
    <property type="match status" value="1"/>
</dbReference>
<name>A0A1Z1FGU3_9SPHN</name>
<evidence type="ECO:0000256" key="8">
    <source>
        <dbReference type="ARBA" id="ARBA00023077"/>
    </source>
</evidence>
<evidence type="ECO:0000256" key="6">
    <source>
        <dbReference type="ARBA" id="ARBA00023004"/>
    </source>
</evidence>
<evidence type="ECO:0000313" key="17">
    <source>
        <dbReference type="EMBL" id="ARU17943.1"/>
    </source>
</evidence>
<geneLocation type="plasmid" evidence="19">
    <name>pcme4a9i</name>
</geneLocation>
<evidence type="ECO:0000256" key="12">
    <source>
        <dbReference type="RuleBase" id="RU003357"/>
    </source>
</evidence>
<reference evidence="17 19" key="1">
    <citation type="submission" date="2017-01" db="EMBL/GenBank/DDBJ databases">
        <title>Complete genome sequence of esterase-producing bacterium Croceicoccus marinus E4A9.</title>
        <authorList>
            <person name="Wu Y.-H."/>
            <person name="Cheng H."/>
            <person name="Xu L."/>
            <person name="Huo Y.-Y."/>
            <person name="Wang C.-S."/>
            <person name="Xu X.-W."/>
        </authorList>
    </citation>
    <scope>NUCLEOTIDE SEQUENCE [LARGE SCALE GENOMIC DNA]</scope>
    <source>
        <strain evidence="17 19">E4A9</strain>
        <plasmid evidence="17">pCME4A9I</plasmid>
        <plasmid evidence="19">Plasmid pcme4a9i</plasmid>
    </source>
</reference>
<proteinExistence type="inferred from homology"/>
<keyword evidence="9 11" id="KW-0472">Membrane</keyword>
<comment type="subcellular location">
    <subcellularLocation>
        <location evidence="1 11">Cell outer membrane</location>
        <topology evidence="1 11">Multi-pass membrane protein</topology>
    </subcellularLocation>
</comment>
<dbReference type="STRING" id="450378.GCA_001661675_03343"/>
<evidence type="ECO:0000256" key="2">
    <source>
        <dbReference type="ARBA" id="ARBA00022448"/>
    </source>
</evidence>
<dbReference type="Pfam" id="PF00593">
    <property type="entry name" value="TonB_dep_Rec_b-barrel"/>
    <property type="match status" value="1"/>
</dbReference>
<geneLocation type="plasmid" evidence="18 20">
    <name>plas1</name>
</geneLocation>
<dbReference type="PANTHER" id="PTHR32552">
    <property type="entry name" value="FERRICHROME IRON RECEPTOR-RELATED"/>
    <property type="match status" value="1"/>
</dbReference>
<evidence type="ECO:0000256" key="11">
    <source>
        <dbReference type="PROSITE-ProRule" id="PRU01360"/>
    </source>
</evidence>
<dbReference type="PROSITE" id="PS52016">
    <property type="entry name" value="TONB_DEPENDENT_REC_3"/>
    <property type="match status" value="1"/>
</dbReference>
<evidence type="ECO:0000259" key="16">
    <source>
        <dbReference type="Pfam" id="PF07715"/>
    </source>
</evidence>
<evidence type="ECO:0000256" key="9">
    <source>
        <dbReference type="ARBA" id="ARBA00023136"/>
    </source>
</evidence>
<keyword evidence="6" id="KW-0408">Iron</keyword>
<evidence type="ECO:0000256" key="14">
    <source>
        <dbReference type="SAM" id="SignalP"/>
    </source>
</evidence>
<feature type="signal peptide" evidence="14">
    <location>
        <begin position="1"/>
        <end position="25"/>
    </location>
</feature>